<dbReference type="GO" id="GO:0046872">
    <property type="term" value="F:metal ion binding"/>
    <property type="evidence" value="ECO:0007669"/>
    <property type="project" value="UniProtKB-KW"/>
</dbReference>
<proteinExistence type="predicted"/>
<evidence type="ECO:0000256" key="4">
    <source>
        <dbReference type="ARBA" id="ARBA00022982"/>
    </source>
</evidence>
<evidence type="ECO:0000259" key="9">
    <source>
        <dbReference type="PROSITE" id="PS51379"/>
    </source>
</evidence>
<sequence>MKRRLIQLVSFLLFLLLFFLAAYPLQQAVPVDLFLRLNPLLAVTVMLASRAIIAGMLWSGLLLVSALIAGRVFCGYICPLGSLIDLADALFWKPRRSFSPKTLTFLQMLRKGKFYILIFTLVSALFGVTTVYFFDPIALLTRALTFIFYPFVLIVINVFLDLFRPVAEALDWFSLARLSFIQHTYYMSAITLLLFAGILVAGYVQQRFWCRNVCPLGALLGLIGRFGLIQRRVSDACIDCGKCQHSCPTSAIPENPCDTLSQECIQCRVCQQVCPVKAISFPLQAAERRPQTASVNLSRRGFLTAIGVGAASSFVMGIHPSKKLLQANLIRPPGTVPEALFLDRCIRCGECMKACTTNTLQPSLLESGLEGLWTPRLEMRYAPCEQRCNVCGQVCPTGAIRALDLEERQHAKIGTAVLYRDRCLVWEQDKLCLICDEQCPYDAIEFRIIEGQRRPFVLEDRCNGCGVCENKCPVQGQAAIVVTPMAELRLAEGSYIDASKRLGYEFSEARKEVEQFFPDGTAPSSPESLPEKLPPGFAAPDQTEQLPPGFTQ</sequence>
<evidence type="ECO:0000313" key="10">
    <source>
        <dbReference type="EMBL" id="GAK57930.1"/>
    </source>
</evidence>
<feature type="domain" description="4Fe-4S ferredoxin-type" evidence="9">
    <location>
        <begin position="453"/>
        <end position="485"/>
    </location>
</feature>
<dbReference type="PANTHER" id="PTHR30176">
    <property type="entry name" value="FERREDOXIN-TYPE PROTEIN NAPH"/>
    <property type="match status" value="1"/>
</dbReference>
<feature type="region of interest" description="Disordered" evidence="7">
    <location>
        <begin position="517"/>
        <end position="552"/>
    </location>
</feature>
<dbReference type="CDD" id="cd16373">
    <property type="entry name" value="DMSOR_beta_like"/>
    <property type="match status" value="1"/>
</dbReference>
<feature type="compositionally biased region" description="Polar residues" evidence="7">
    <location>
        <begin position="542"/>
        <end position="552"/>
    </location>
</feature>
<evidence type="ECO:0000256" key="1">
    <source>
        <dbReference type="ARBA" id="ARBA00022448"/>
    </source>
</evidence>
<keyword evidence="4" id="KW-0249">Electron transport</keyword>
<feature type="domain" description="4Fe-4S ferredoxin-type" evidence="9">
    <location>
        <begin position="227"/>
        <end position="257"/>
    </location>
</feature>
<keyword evidence="3" id="KW-0479">Metal-binding</keyword>
<dbReference type="Pfam" id="PF12801">
    <property type="entry name" value="Fer4_5"/>
    <property type="match status" value="2"/>
</dbReference>
<protein>
    <submittedName>
        <fullName evidence="10">4Fe-4S ferredoxin iron-sulfur binding domain protein</fullName>
    </submittedName>
</protein>
<evidence type="ECO:0000313" key="11">
    <source>
        <dbReference type="Proteomes" id="UP000030661"/>
    </source>
</evidence>
<dbReference type="PANTHER" id="PTHR30176:SF3">
    <property type="entry name" value="FERREDOXIN-TYPE PROTEIN NAPH"/>
    <property type="match status" value="1"/>
</dbReference>
<evidence type="ECO:0000256" key="5">
    <source>
        <dbReference type="ARBA" id="ARBA00023004"/>
    </source>
</evidence>
<evidence type="ECO:0000256" key="3">
    <source>
        <dbReference type="ARBA" id="ARBA00022723"/>
    </source>
</evidence>
<dbReference type="Proteomes" id="UP000030661">
    <property type="component" value="Unassembled WGS sequence"/>
</dbReference>
<evidence type="ECO:0000256" key="8">
    <source>
        <dbReference type="SAM" id="Phobius"/>
    </source>
</evidence>
<dbReference type="eggNOG" id="COG0348">
    <property type="taxonomic scope" value="Bacteria"/>
</dbReference>
<dbReference type="AlphaFoldDB" id="A0A081C025"/>
<dbReference type="STRING" id="1499967.U27_04902"/>
<dbReference type="GO" id="GO:0005886">
    <property type="term" value="C:plasma membrane"/>
    <property type="evidence" value="ECO:0007669"/>
    <property type="project" value="TreeGrafter"/>
</dbReference>
<accession>A0A081C025</accession>
<dbReference type="eggNOG" id="COG1148">
    <property type="taxonomic scope" value="Bacteria"/>
</dbReference>
<keyword evidence="8" id="KW-1133">Transmembrane helix</keyword>
<dbReference type="HOGENOM" id="CLU_024045_1_0_0"/>
<dbReference type="InterPro" id="IPR017900">
    <property type="entry name" value="4Fe4S_Fe_S_CS"/>
</dbReference>
<evidence type="ECO:0000256" key="7">
    <source>
        <dbReference type="SAM" id="MobiDB-lite"/>
    </source>
</evidence>
<dbReference type="eggNOG" id="COG1143">
    <property type="taxonomic scope" value="Bacteria"/>
</dbReference>
<dbReference type="GO" id="GO:0051539">
    <property type="term" value="F:4 iron, 4 sulfur cluster binding"/>
    <property type="evidence" value="ECO:0007669"/>
    <property type="project" value="UniProtKB-KW"/>
</dbReference>
<keyword evidence="8" id="KW-0472">Membrane</keyword>
<dbReference type="InterPro" id="IPR051684">
    <property type="entry name" value="Electron_Trans/Redox"/>
</dbReference>
<dbReference type="SUPFAM" id="SSF54862">
    <property type="entry name" value="4Fe-4S ferredoxins"/>
    <property type="match status" value="2"/>
</dbReference>
<name>A0A081C025_VECG1</name>
<keyword evidence="8" id="KW-0812">Transmembrane</keyword>
<organism evidence="10">
    <name type="scientific">Vecturithrix granuli</name>
    <dbReference type="NCBI Taxonomy" id="1499967"/>
    <lineage>
        <taxon>Bacteria</taxon>
        <taxon>Candidatus Moduliflexota</taxon>
        <taxon>Candidatus Vecturitrichia</taxon>
        <taxon>Candidatus Vecturitrichales</taxon>
        <taxon>Candidatus Vecturitrichaceae</taxon>
        <taxon>Candidatus Vecturithrix</taxon>
    </lineage>
</organism>
<keyword evidence="2" id="KW-0004">4Fe-4S</keyword>
<keyword evidence="11" id="KW-1185">Reference proteome</keyword>
<feature type="transmembrane region" description="Helical" evidence="8">
    <location>
        <begin position="114"/>
        <end position="134"/>
    </location>
</feature>
<keyword evidence="6" id="KW-0411">Iron-sulfur</keyword>
<dbReference type="PROSITE" id="PS00198">
    <property type="entry name" value="4FE4S_FER_1"/>
    <property type="match status" value="2"/>
</dbReference>
<dbReference type="Pfam" id="PF00037">
    <property type="entry name" value="Fer4"/>
    <property type="match status" value="2"/>
</dbReference>
<feature type="domain" description="4Fe-4S ferredoxin-type" evidence="9">
    <location>
        <begin position="335"/>
        <end position="365"/>
    </location>
</feature>
<keyword evidence="1" id="KW-0813">Transport</keyword>
<feature type="domain" description="4Fe-4S ferredoxin-type" evidence="9">
    <location>
        <begin position="261"/>
        <end position="284"/>
    </location>
</feature>
<keyword evidence="5" id="KW-0408">Iron</keyword>
<dbReference type="PROSITE" id="PS51379">
    <property type="entry name" value="4FE4S_FER_2"/>
    <property type="match status" value="5"/>
</dbReference>
<feature type="transmembrane region" description="Helical" evidence="8">
    <location>
        <begin position="146"/>
        <end position="163"/>
    </location>
</feature>
<feature type="domain" description="4Fe-4S ferredoxin-type" evidence="9">
    <location>
        <begin position="375"/>
        <end position="405"/>
    </location>
</feature>
<feature type="transmembrane region" description="Helical" evidence="8">
    <location>
        <begin position="52"/>
        <end position="74"/>
    </location>
</feature>
<dbReference type="Pfam" id="PF12800">
    <property type="entry name" value="Fer4_4"/>
    <property type="match status" value="2"/>
</dbReference>
<gene>
    <name evidence="10" type="ORF">U27_04902</name>
</gene>
<feature type="transmembrane region" description="Helical" evidence="8">
    <location>
        <begin position="184"/>
        <end position="204"/>
    </location>
</feature>
<reference evidence="10" key="1">
    <citation type="journal article" date="2015" name="PeerJ">
        <title>First genomic representation of candidate bacterial phylum KSB3 points to enhanced environmental sensing as a trigger of wastewater bulking.</title>
        <authorList>
            <person name="Sekiguchi Y."/>
            <person name="Ohashi A."/>
            <person name="Parks D.H."/>
            <person name="Yamauchi T."/>
            <person name="Tyson G.W."/>
            <person name="Hugenholtz P."/>
        </authorList>
    </citation>
    <scope>NUCLEOTIDE SEQUENCE [LARGE SCALE GENOMIC DNA]</scope>
</reference>
<dbReference type="Gene3D" id="3.30.70.20">
    <property type="match status" value="3"/>
</dbReference>
<evidence type="ECO:0000256" key="6">
    <source>
        <dbReference type="ARBA" id="ARBA00023014"/>
    </source>
</evidence>
<dbReference type="InterPro" id="IPR017896">
    <property type="entry name" value="4Fe4S_Fe-S-bd"/>
</dbReference>
<evidence type="ECO:0000256" key="2">
    <source>
        <dbReference type="ARBA" id="ARBA00022485"/>
    </source>
</evidence>
<dbReference type="EMBL" id="DF820466">
    <property type="protein sequence ID" value="GAK57930.1"/>
    <property type="molecule type" value="Genomic_DNA"/>
</dbReference>